<protein>
    <submittedName>
        <fullName evidence="5">Phytanoyl-CoA dioxygenase</fullName>
    </submittedName>
</protein>
<evidence type="ECO:0000256" key="3">
    <source>
        <dbReference type="ARBA" id="ARBA00022723"/>
    </source>
</evidence>
<evidence type="ECO:0000313" key="5">
    <source>
        <dbReference type="EMBL" id="TNY21574.1"/>
    </source>
</evidence>
<dbReference type="STRING" id="5288.A0A5C5FZR7"/>
<keyword evidence="6" id="KW-1185">Reference proteome</keyword>
<name>A0A5C5FZR7_9BASI</name>
<evidence type="ECO:0000256" key="2">
    <source>
        <dbReference type="ARBA" id="ARBA00005830"/>
    </source>
</evidence>
<dbReference type="PANTHER" id="PTHR20883">
    <property type="entry name" value="PHYTANOYL-COA DIOXYGENASE DOMAIN CONTAINING 1"/>
    <property type="match status" value="1"/>
</dbReference>
<dbReference type="SUPFAM" id="SSF51197">
    <property type="entry name" value="Clavaminate synthase-like"/>
    <property type="match status" value="1"/>
</dbReference>
<reference evidence="5 6" key="1">
    <citation type="submission" date="2019-03" db="EMBL/GenBank/DDBJ databases">
        <title>Rhodosporidium diobovatum UCD-FST 08-225 genome sequencing, assembly, and annotation.</title>
        <authorList>
            <person name="Fakankun I.U."/>
            <person name="Fristensky B."/>
            <person name="Levin D.B."/>
        </authorList>
    </citation>
    <scope>NUCLEOTIDE SEQUENCE [LARGE SCALE GENOMIC DNA]</scope>
    <source>
        <strain evidence="5 6">UCD-FST 08-225</strain>
    </source>
</reference>
<dbReference type="Proteomes" id="UP000311382">
    <property type="component" value="Unassembled WGS sequence"/>
</dbReference>
<dbReference type="GO" id="GO:0046872">
    <property type="term" value="F:metal ion binding"/>
    <property type="evidence" value="ECO:0007669"/>
    <property type="project" value="UniProtKB-KW"/>
</dbReference>
<organism evidence="5 6">
    <name type="scientific">Rhodotorula diobovata</name>
    <dbReference type="NCBI Taxonomy" id="5288"/>
    <lineage>
        <taxon>Eukaryota</taxon>
        <taxon>Fungi</taxon>
        <taxon>Dikarya</taxon>
        <taxon>Basidiomycota</taxon>
        <taxon>Pucciniomycotina</taxon>
        <taxon>Microbotryomycetes</taxon>
        <taxon>Sporidiobolales</taxon>
        <taxon>Sporidiobolaceae</taxon>
        <taxon>Rhodotorula</taxon>
    </lineage>
</organism>
<dbReference type="GO" id="GO:0051213">
    <property type="term" value="F:dioxygenase activity"/>
    <property type="evidence" value="ECO:0007669"/>
    <property type="project" value="UniProtKB-KW"/>
</dbReference>
<keyword evidence="5" id="KW-0223">Dioxygenase</keyword>
<gene>
    <name evidence="5" type="ORF">DMC30DRAFT_411324</name>
</gene>
<comment type="cofactor">
    <cofactor evidence="1">
        <name>Fe cation</name>
        <dbReference type="ChEBI" id="CHEBI:24875"/>
    </cofactor>
</comment>
<evidence type="ECO:0000256" key="1">
    <source>
        <dbReference type="ARBA" id="ARBA00001962"/>
    </source>
</evidence>
<comment type="caution">
    <text evidence="5">The sequence shown here is derived from an EMBL/GenBank/DDBJ whole genome shotgun (WGS) entry which is preliminary data.</text>
</comment>
<dbReference type="PANTHER" id="PTHR20883:SF15">
    <property type="entry name" value="PHYTANOYL-COA DIOXYGENASE DOMAIN-CONTAINING PROTEIN 1"/>
    <property type="match status" value="1"/>
</dbReference>
<accession>A0A5C5FZR7</accession>
<proteinExistence type="inferred from homology"/>
<keyword evidence="5" id="KW-0560">Oxidoreductase</keyword>
<keyword evidence="4" id="KW-0408">Iron</keyword>
<dbReference type="AlphaFoldDB" id="A0A5C5FZR7"/>
<dbReference type="Pfam" id="PF05721">
    <property type="entry name" value="PhyH"/>
    <property type="match status" value="1"/>
</dbReference>
<sequence length="302" mass="33406">MSFRLTDAQKSQFEHDGYLVIEDFFPQAQADKLLGTANRLLREFDLDSHPGTQFVGTADAGPKSQHVGDDYFLDSGDKIRFFLEPAAIGPDGKLTRPKHEAVNKIGHALAMLDPDFRAFSFSDDVKNLVRDLGFHKDPKLIQSMVICKPKEVGGKVGSHDDQTFLTTNPSTAMGLWFALEDATPENGCLSFIPGSHKLNAKVTKRLVRKPGGGTELVTVPGMENEHKVDWDGPDQDSPSGSPDLVLIHGAVVHRSERNTSPKSRMIYTFHCIEGSAEWLDDNWLQPTPEMPFPSLFDTSPTM</sequence>
<evidence type="ECO:0000313" key="6">
    <source>
        <dbReference type="Proteomes" id="UP000311382"/>
    </source>
</evidence>
<dbReference type="InterPro" id="IPR008775">
    <property type="entry name" value="Phytyl_CoA_dOase-like"/>
</dbReference>
<dbReference type="OrthoDB" id="445007at2759"/>
<keyword evidence="3" id="KW-0479">Metal-binding</keyword>
<dbReference type="EMBL" id="SOZI01000041">
    <property type="protein sequence ID" value="TNY21574.1"/>
    <property type="molecule type" value="Genomic_DNA"/>
</dbReference>
<dbReference type="Gene3D" id="2.60.120.620">
    <property type="entry name" value="q2cbj1_9rhob like domain"/>
    <property type="match status" value="1"/>
</dbReference>
<comment type="similarity">
    <text evidence="2">Belongs to the PhyH family.</text>
</comment>
<evidence type="ECO:0000256" key="4">
    <source>
        <dbReference type="ARBA" id="ARBA00023004"/>
    </source>
</evidence>